<dbReference type="Gene3D" id="3.40.50.150">
    <property type="entry name" value="Vaccinia Virus protein VP39"/>
    <property type="match status" value="1"/>
</dbReference>
<dbReference type="OrthoDB" id="117774at2"/>
<feature type="domain" description="PABS" evidence="5">
    <location>
        <begin position="1"/>
        <end position="213"/>
    </location>
</feature>
<dbReference type="RefSeq" id="WP_130431793.1">
    <property type="nucleotide sequence ID" value="NZ_SHKP01000006.1"/>
</dbReference>
<name>A0A4Q7VNG3_9BURK</name>
<dbReference type="SUPFAM" id="SSF53335">
    <property type="entry name" value="S-adenosyl-L-methionine-dependent methyltransferases"/>
    <property type="match status" value="1"/>
</dbReference>
<keyword evidence="2 4" id="KW-0808">Transferase</keyword>
<evidence type="ECO:0000256" key="4">
    <source>
        <dbReference type="PROSITE-ProRule" id="PRU00354"/>
    </source>
</evidence>
<keyword evidence="7" id="KW-1185">Reference proteome</keyword>
<sequence length="259" mass="28480">MPDHADSPAFERPFVYEALATKALYFSISEIQSRMLILEPDVLDLEYTRVMMGFLMFEPQPRRIGMIGLGGGSLAKFCYRHLPQAHIEVVEINPHVIELRDEFQVPPDDQRFTVACGCGAAFVQSPSAPFDVLLVDGYDRDGQSTPLASQRFYDDCRAALGARGVMVANLHAGHPEHAQQLERIRLSFGGSVVTVGDDDCGNSLVFGLKGHPIDGHTLGPLARPTGLDRQAWAQLMPSFSRLAAALRNERLPPRVPDLG</sequence>
<protein>
    <submittedName>
        <fullName evidence="6">Spermidine synthase</fullName>
    </submittedName>
</protein>
<evidence type="ECO:0000256" key="2">
    <source>
        <dbReference type="ARBA" id="ARBA00022679"/>
    </source>
</evidence>
<gene>
    <name evidence="6" type="ORF">EV670_2071</name>
</gene>
<proteinExistence type="inferred from homology"/>
<keyword evidence="3 4" id="KW-0620">Polyamine biosynthesis</keyword>
<evidence type="ECO:0000259" key="5">
    <source>
        <dbReference type="PROSITE" id="PS51006"/>
    </source>
</evidence>
<comment type="similarity">
    <text evidence="1">Belongs to the spermidine/spermine synthase family.</text>
</comment>
<organism evidence="6 7">
    <name type="scientific">Rivibacter subsaxonicus</name>
    <dbReference type="NCBI Taxonomy" id="457575"/>
    <lineage>
        <taxon>Bacteria</taxon>
        <taxon>Pseudomonadati</taxon>
        <taxon>Pseudomonadota</taxon>
        <taxon>Betaproteobacteria</taxon>
        <taxon>Burkholderiales</taxon>
        <taxon>Rivibacter</taxon>
    </lineage>
</organism>
<dbReference type="InterPro" id="IPR030374">
    <property type="entry name" value="PABS"/>
</dbReference>
<accession>A0A4Q7VNG3</accession>
<evidence type="ECO:0000313" key="6">
    <source>
        <dbReference type="EMBL" id="RZT97678.1"/>
    </source>
</evidence>
<dbReference type="Pfam" id="PF01564">
    <property type="entry name" value="Spermine_synth"/>
    <property type="match status" value="1"/>
</dbReference>
<evidence type="ECO:0000313" key="7">
    <source>
        <dbReference type="Proteomes" id="UP000293671"/>
    </source>
</evidence>
<dbReference type="AlphaFoldDB" id="A0A4Q7VNG3"/>
<evidence type="ECO:0000256" key="1">
    <source>
        <dbReference type="ARBA" id="ARBA00007867"/>
    </source>
</evidence>
<reference evidence="6 7" key="1">
    <citation type="submission" date="2019-02" db="EMBL/GenBank/DDBJ databases">
        <title>Genomic Encyclopedia of Type Strains, Phase IV (KMG-IV): sequencing the most valuable type-strain genomes for metagenomic binning, comparative biology and taxonomic classification.</title>
        <authorList>
            <person name="Goeker M."/>
        </authorList>
    </citation>
    <scope>NUCLEOTIDE SEQUENCE [LARGE SCALE GENOMIC DNA]</scope>
    <source>
        <strain evidence="6 7">DSM 19570</strain>
    </source>
</reference>
<dbReference type="GO" id="GO:0016740">
    <property type="term" value="F:transferase activity"/>
    <property type="evidence" value="ECO:0007669"/>
    <property type="project" value="UniProtKB-UniRule"/>
</dbReference>
<dbReference type="CDD" id="cd02440">
    <property type="entry name" value="AdoMet_MTases"/>
    <property type="match status" value="1"/>
</dbReference>
<dbReference type="Proteomes" id="UP000293671">
    <property type="component" value="Unassembled WGS sequence"/>
</dbReference>
<evidence type="ECO:0000256" key="3">
    <source>
        <dbReference type="ARBA" id="ARBA00023115"/>
    </source>
</evidence>
<dbReference type="PANTHER" id="PTHR43317">
    <property type="entry name" value="THERMOSPERMINE SYNTHASE ACAULIS5"/>
    <property type="match status" value="1"/>
</dbReference>
<feature type="active site" description="Proton acceptor" evidence="4">
    <location>
        <position position="136"/>
    </location>
</feature>
<dbReference type="GO" id="GO:0006596">
    <property type="term" value="P:polyamine biosynthetic process"/>
    <property type="evidence" value="ECO:0007669"/>
    <property type="project" value="UniProtKB-UniRule"/>
</dbReference>
<dbReference type="PROSITE" id="PS51006">
    <property type="entry name" value="PABS_2"/>
    <property type="match status" value="1"/>
</dbReference>
<dbReference type="InterPro" id="IPR029063">
    <property type="entry name" value="SAM-dependent_MTases_sf"/>
</dbReference>
<comment type="caution">
    <text evidence="6">The sequence shown here is derived from an EMBL/GenBank/DDBJ whole genome shotgun (WGS) entry which is preliminary data.</text>
</comment>
<dbReference type="EMBL" id="SHKP01000006">
    <property type="protein sequence ID" value="RZT97678.1"/>
    <property type="molecule type" value="Genomic_DNA"/>
</dbReference>
<dbReference type="PANTHER" id="PTHR43317:SF11">
    <property type="entry name" value="POLYAMINE AMINOPROPYLTRANSFERASE 2"/>
    <property type="match status" value="1"/>
</dbReference>